<dbReference type="PROSITE" id="PS50181">
    <property type="entry name" value="FBOX"/>
    <property type="match status" value="1"/>
</dbReference>
<dbReference type="OrthoDB" id="1023747at2759"/>
<reference evidence="2" key="1">
    <citation type="submission" date="2020-01" db="EMBL/GenBank/DDBJ databases">
        <authorList>
            <person name="Mishra B."/>
        </authorList>
    </citation>
    <scope>NUCLEOTIDE SEQUENCE [LARGE SCALE GENOMIC DNA]</scope>
</reference>
<organism evidence="2 3">
    <name type="scientific">Microthlaspi erraticum</name>
    <dbReference type="NCBI Taxonomy" id="1685480"/>
    <lineage>
        <taxon>Eukaryota</taxon>
        <taxon>Viridiplantae</taxon>
        <taxon>Streptophyta</taxon>
        <taxon>Embryophyta</taxon>
        <taxon>Tracheophyta</taxon>
        <taxon>Spermatophyta</taxon>
        <taxon>Magnoliopsida</taxon>
        <taxon>eudicotyledons</taxon>
        <taxon>Gunneridae</taxon>
        <taxon>Pentapetalae</taxon>
        <taxon>rosids</taxon>
        <taxon>malvids</taxon>
        <taxon>Brassicales</taxon>
        <taxon>Brassicaceae</taxon>
        <taxon>Coluteocarpeae</taxon>
        <taxon>Microthlaspi</taxon>
    </lineage>
</organism>
<evidence type="ECO:0000313" key="2">
    <source>
        <dbReference type="EMBL" id="CAA7018579.1"/>
    </source>
</evidence>
<protein>
    <recommendedName>
        <fullName evidence="1">F-box domain-containing protein</fullName>
    </recommendedName>
</protein>
<gene>
    <name evidence="2" type="ORF">MERR_LOCUS5814</name>
</gene>
<evidence type="ECO:0000259" key="1">
    <source>
        <dbReference type="PROSITE" id="PS50181"/>
    </source>
</evidence>
<dbReference type="InterPro" id="IPR036047">
    <property type="entry name" value="F-box-like_dom_sf"/>
</dbReference>
<dbReference type="EMBL" id="CACVBM020000399">
    <property type="protein sequence ID" value="CAA7018579.1"/>
    <property type="molecule type" value="Genomic_DNA"/>
</dbReference>
<dbReference type="Proteomes" id="UP000467841">
    <property type="component" value="Unassembled WGS sequence"/>
</dbReference>
<evidence type="ECO:0000313" key="3">
    <source>
        <dbReference type="Proteomes" id="UP000467841"/>
    </source>
</evidence>
<dbReference type="InterPro" id="IPR006527">
    <property type="entry name" value="F-box-assoc_dom_typ1"/>
</dbReference>
<dbReference type="InterPro" id="IPR050796">
    <property type="entry name" value="SCF_F-box_component"/>
</dbReference>
<dbReference type="Pfam" id="PF07734">
    <property type="entry name" value="FBA_1"/>
    <property type="match status" value="1"/>
</dbReference>
<dbReference type="AlphaFoldDB" id="A0A6D2HX64"/>
<dbReference type="PANTHER" id="PTHR31672:SF13">
    <property type="entry name" value="F-BOX PROTEIN CPR30-LIKE"/>
    <property type="match status" value="1"/>
</dbReference>
<accession>A0A6D2HX64</accession>
<dbReference type="Gene3D" id="1.20.1280.50">
    <property type="match status" value="1"/>
</dbReference>
<comment type="caution">
    <text evidence="2">The sequence shown here is derived from an EMBL/GenBank/DDBJ whole genome shotgun (WGS) entry which is preliminary data.</text>
</comment>
<proteinExistence type="predicted"/>
<dbReference type="Pfam" id="PF00646">
    <property type="entry name" value="F-box"/>
    <property type="match status" value="1"/>
</dbReference>
<feature type="domain" description="F-box" evidence="1">
    <location>
        <begin position="1"/>
        <end position="51"/>
    </location>
</feature>
<dbReference type="SUPFAM" id="SSF81383">
    <property type="entry name" value="F-box domain"/>
    <property type="match status" value="1"/>
</dbReference>
<sequence length="326" mass="38859">MAMISDLPRELREDIVLRLPFESLRALRLTCKKWDTLLKSRRLTKMHFEKAAATAARERESQMIMLMDHNLYLKSVVFDVDPSIKHRGKLTCLGEQVKISRVFHCDGLLLCKLRDNNNKVVVWNPYTGQTRWIGPRRTQREEKGTNIYMYALGYVNKRNKSRRRSYKILKIVYEMYSIHCHRVFYEIYDVDSGLWRTLDIPERTWYVNFDDISVSLKGNTYWCAIGNVLGPREHLVICFDYTRKRFGPLMQLPFTARKEDHVTLSCVREEKLAVSLQRQSGNPCRIEIWITTKIDTRKLSWSKFLTRDMEQVFDCYTYIYFPPRKR</sequence>
<dbReference type="NCBIfam" id="TIGR01640">
    <property type="entry name" value="F_box_assoc_1"/>
    <property type="match status" value="1"/>
</dbReference>
<keyword evidence="3" id="KW-1185">Reference proteome</keyword>
<dbReference type="InterPro" id="IPR017451">
    <property type="entry name" value="F-box-assoc_interact_dom"/>
</dbReference>
<dbReference type="PANTHER" id="PTHR31672">
    <property type="entry name" value="BNACNNG10540D PROTEIN"/>
    <property type="match status" value="1"/>
</dbReference>
<name>A0A6D2HX64_9BRAS</name>
<dbReference type="InterPro" id="IPR001810">
    <property type="entry name" value="F-box_dom"/>
</dbReference>